<reference evidence="1" key="1">
    <citation type="submission" date="2021-01" db="EMBL/GenBank/DDBJ databases">
        <authorList>
            <person name="Corre E."/>
            <person name="Pelletier E."/>
            <person name="Niang G."/>
            <person name="Scheremetjew M."/>
            <person name="Finn R."/>
            <person name="Kale V."/>
            <person name="Holt S."/>
            <person name="Cochrane G."/>
            <person name="Meng A."/>
            <person name="Brown T."/>
            <person name="Cohen L."/>
        </authorList>
    </citation>
    <scope>NUCLEOTIDE SEQUENCE</scope>
    <source>
        <strain evidence="1">CCMP325</strain>
    </source>
</reference>
<gene>
    <name evidence="1" type="ORF">HPHI1048_LOCUS24564</name>
</gene>
<name>A0A7S0NFU8_9CRYP</name>
<proteinExistence type="predicted"/>
<dbReference type="EMBL" id="HBEO01036208">
    <property type="protein sequence ID" value="CAD8510102.1"/>
    <property type="molecule type" value="Transcribed_RNA"/>
</dbReference>
<dbReference type="AlphaFoldDB" id="A0A7S0NFU8"/>
<protein>
    <submittedName>
        <fullName evidence="1">Uncharacterized protein</fullName>
    </submittedName>
</protein>
<accession>A0A7S0NFU8</accession>
<sequence length="177" mass="20082">MARSRKLQGGTELILVTMAVVAACLVVSRKTSRQTVLQGNLADKVTAKFLARFQQSKHEQDLDTVKKAAKVFSKFGGSFHDGVGTNTWKGTPWAKYDDKDIHTESLSHISGRVSLRARRGKRTMLYEENDGRLDKNFVRGWNKVDITKESMNQLYHSIDKQLEPLAEAYPHLRAIRH</sequence>
<organism evidence="1">
    <name type="scientific">Hanusia phi</name>
    <dbReference type="NCBI Taxonomy" id="3032"/>
    <lineage>
        <taxon>Eukaryota</taxon>
        <taxon>Cryptophyceae</taxon>
        <taxon>Pyrenomonadales</taxon>
        <taxon>Geminigeraceae</taxon>
        <taxon>Hanusia</taxon>
    </lineage>
</organism>
<evidence type="ECO:0000313" key="1">
    <source>
        <dbReference type="EMBL" id="CAD8510102.1"/>
    </source>
</evidence>
<dbReference type="PROSITE" id="PS51257">
    <property type="entry name" value="PROKAR_LIPOPROTEIN"/>
    <property type="match status" value="1"/>
</dbReference>